<evidence type="ECO:0000256" key="1">
    <source>
        <dbReference type="ARBA" id="ARBA00006328"/>
    </source>
</evidence>
<name>A0ABR2JMW6_9PEZI</name>
<comment type="caution">
    <text evidence="4">The sequence shown here is derived from an EMBL/GenBank/DDBJ whole genome shotgun (WGS) entry which is preliminary data.</text>
</comment>
<organism evidence="4 5">
    <name type="scientific">Apiospora arundinis</name>
    <dbReference type="NCBI Taxonomy" id="335852"/>
    <lineage>
        <taxon>Eukaryota</taxon>
        <taxon>Fungi</taxon>
        <taxon>Dikarya</taxon>
        <taxon>Ascomycota</taxon>
        <taxon>Pezizomycotina</taxon>
        <taxon>Sordariomycetes</taxon>
        <taxon>Xylariomycetidae</taxon>
        <taxon>Amphisphaeriales</taxon>
        <taxon>Apiosporaceae</taxon>
        <taxon>Apiospora</taxon>
    </lineage>
</organism>
<protein>
    <submittedName>
        <fullName evidence="4">NmrA family NAD(P)-binding protein</fullName>
    </submittedName>
</protein>
<dbReference type="InterPro" id="IPR051164">
    <property type="entry name" value="NmrA-like_oxidored"/>
</dbReference>
<dbReference type="EMBL" id="JAPCWZ010000001">
    <property type="protein sequence ID" value="KAK8879906.1"/>
    <property type="molecule type" value="Genomic_DNA"/>
</dbReference>
<keyword evidence="2" id="KW-0521">NADP</keyword>
<sequence length="322" mass="35723">MASSRVVLVTAASGNIGEHLVPLLASDPTIKLILPTSRASTLQAQLEQHQQCHPGSNIFIEKGSIKDPNWFQGLLASHNVDTVFLNLTGDDELFTSLNCIDSLSRSSTVKQVIYLSACMDFDSNEGIQHCIANCSAAHVLVKPLVEQKLVHGKLPFDWTILRPSMFFTNDFRSKQSMLETGVFDVPFGEVGHSRVAPWNIALAVQNLVAAAASGSKKWSQKKISIGSGKAFKGSEIVRIWSEALGREITVLPANEEGFQKVEESFGKMRGPAWGRDLRLMYEFFAVHGIGMTEEQYRQQVELLGREPDDYVEWVKSSARQWV</sequence>
<dbReference type="Pfam" id="PF05368">
    <property type="entry name" value="NmrA"/>
    <property type="match status" value="1"/>
</dbReference>
<dbReference type="PANTHER" id="PTHR42748:SF7">
    <property type="entry name" value="NMRA LIKE REDOX SENSOR 1-RELATED"/>
    <property type="match status" value="1"/>
</dbReference>
<evidence type="ECO:0000259" key="3">
    <source>
        <dbReference type="Pfam" id="PF05368"/>
    </source>
</evidence>
<dbReference type="InterPro" id="IPR008030">
    <property type="entry name" value="NmrA-like"/>
</dbReference>
<comment type="similarity">
    <text evidence="1">Belongs to the NmrA-type oxidoreductase family.</text>
</comment>
<accession>A0ABR2JMW6</accession>
<evidence type="ECO:0000313" key="5">
    <source>
        <dbReference type="Proteomes" id="UP001390339"/>
    </source>
</evidence>
<evidence type="ECO:0000313" key="4">
    <source>
        <dbReference type="EMBL" id="KAK8879906.1"/>
    </source>
</evidence>
<keyword evidence="5" id="KW-1185">Reference proteome</keyword>
<evidence type="ECO:0000256" key="2">
    <source>
        <dbReference type="ARBA" id="ARBA00022857"/>
    </source>
</evidence>
<dbReference type="Gene3D" id="3.40.50.720">
    <property type="entry name" value="NAD(P)-binding Rossmann-like Domain"/>
    <property type="match status" value="1"/>
</dbReference>
<dbReference type="SUPFAM" id="SSF51735">
    <property type="entry name" value="NAD(P)-binding Rossmann-fold domains"/>
    <property type="match status" value="1"/>
</dbReference>
<proteinExistence type="inferred from homology"/>
<dbReference type="Proteomes" id="UP001390339">
    <property type="component" value="Unassembled WGS sequence"/>
</dbReference>
<feature type="domain" description="NmrA-like" evidence="3">
    <location>
        <begin position="5"/>
        <end position="268"/>
    </location>
</feature>
<dbReference type="PANTHER" id="PTHR42748">
    <property type="entry name" value="NITROGEN METABOLITE REPRESSION PROTEIN NMRA FAMILY MEMBER"/>
    <property type="match status" value="1"/>
</dbReference>
<dbReference type="InterPro" id="IPR036291">
    <property type="entry name" value="NAD(P)-bd_dom_sf"/>
</dbReference>
<gene>
    <name evidence="4" type="ORF">PGQ11_001200</name>
</gene>
<reference evidence="4 5" key="1">
    <citation type="journal article" date="2024" name="IMA Fungus">
        <title>Apiospora arundinis, a panoply of carbohydrate-active enzymes and secondary metabolites.</title>
        <authorList>
            <person name="Sorensen T."/>
            <person name="Petersen C."/>
            <person name="Muurmann A.T."/>
            <person name="Christiansen J.V."/>
            <person name="Brundto M.L."/>
            <person name="Overgaard C.K."/>
            <person name="Boysen A.T."/>
            <person name="Wollenberg R.D."/>
            <person name="Larsen T.O."/>
            <person name="Sorensen J.L."/>
            <person name="Nielsen K.L."/>
            <person name="Sondergaard T.E."/>
        </authorList>
    </citation>
    <scope>NUCLEOTIDE SEQUENCE [LARGE SCALE GENOMIC DNA]</scope>
    <source>
        <strain evidence="4 5">AAU 773</strain>
    </source>
</reference>